<evidence type="ECO:0000256" key="6">
    <source>
        <dbReference type="RuleBase" id="RU363041"/>
    </source>
</evidence>
<feature type="transmembrane region" description="Helical" evidence="6">
    <location>
        <begin position="245"/>
        <end position="266"/>
    </location>
</feature>
<evidence type="ECO:0000256" key="2">
    <source>
        <dbReference type="ARBA" id="ARBA00009142"/>
    </source>
</evidence>
<keyword evidence="3 6" id="KW-0812">Transmembrane</keyword>
<organism evidence="7 8">
    <name type="scientific">Rhodococcus opacus M213</name>
    <dbReference type="NCBI Taxonomy" id="1129896"/>
    <lineage>
        <taxon>Bacteria</taxon>
        <taxon>Bacillati</taxon>
        <taxon>Actinomycetota</taxon>
        <taxon>Actinomycetes</taxon>
        <taxon>Mycobacteriales</taxon>
        <taxon>Nocardiaceae</taxon>
        <taxon>Rhodococcus</taxon>
    </lineage>
</organism>
<dbReference type="InterPro" id="IPR002781">
    <property type="entry name" value="TM_pro_TauE-like"/>
</dbReference>
<dbReference type="AlphaFoldDB" id="K8XBI0"/>
<dbReference type="Proteomes" id="UP000005951">
    <property type="component" value="Unassembled WGS sequence"/>
</dbReference>
<keyword evidence="5 6" id="KW-0472">Membrane</keyword>
<comment type="caution">
    <text evidence="7">The sequence shown here is derived from an EMBL/GenBank/DDBJ whole genome shotgun (WGS) entry which is preliminary data.</text>
</comment>
<dbReference type="GO" id="GO:0005886">
    <property type="term" value="C:plasma membrane"/>
    <property type="evidence" value="ECO:0007669"/>
    <property type="project" value="UniProtKB-SubCell"/>
</dbReference>
<evidence type="ECO:0000256" key="1">
    <source>
        <dbReference type="ARBA" id="ARBA00004141"/>
    </source>
</evidence>
<comment type="subcellular location">
    <subcellularLocation>
        <location evidence="6">Cell membrane</location>
        <topology evidence="6">Multi-pass membrane protein</topology>
    </subcellularLocation>
    <subcellularLocation>
        <location evidence="1">Membrane</location>
        <topology evidence="1">Multi-pass membrane protein</topology>
    </subcellularLocation>
</comment>
<feature type="transmembrane region" description="Helical" evidence="6">
    <location>
        <begin position="209"/>
        <end position="230"/>
    </location>
</feature>
<evidence type="ECO:0000256" key="4">
    <source>
        <dbReference type="ARBA" id="ARBA00022989"/>
    </source>
</evidence>
<name>K8XBI0_RHOOP</name>
<accession>K8XBI0</accession>
<keyword evidence="4 6" id="KW-1133">Transmembrane helix</keyword>
<dbReference type="PANTHER" id="PTHR43701:SF2">
    <property type="entry name" value="MEMBRANE TRANSPORTER PROTEIN YJNA-RELATED"/>
    <property type="match status" value="1"/>
</dbReference>
<dbReference type="InterPro" id="IPR051598">
    <property type="entry name" value="TSUP/Inactive_protease-like"/>
</dbReference>
<keyword evidence="6" id="KW-1003">Cell membrane</keyword>
<protein>
    <recommendedName>
        <fullName evidence="6">Probable membrane transporter protein</fullName>
    </recommendedName>
</protein>
<feature type="transmembrane region" description="Helical" evidence="6">
    <location>
        <begin position="178"/>
        <end position="197"/>
    </location>
</feature>
<evidence type="ECO:0000256" key="3">
    <source>
        <dbReference type="ARBA" id="ARBA00022692"/>
    </source>
</evidence>
<feature type="transmembrane region" description="Helical" evidence="6">
    <location>
        <begin position="143"/>
        <end position="166"/>
    </location>
</feature>
<dbReference type="EMBL" id="AJYC02000099">
    <property type="protein sequence ID" value="EKT78794.1"/>
    <property type="molecule type" value="Genomic_DNA"/>
</dbReference>
<evidence type="ECO:0000256" key="5">
    <source>
        <dbReference type="ARBA" id="ARBA00023136"/>
    </source>
</evidence>
<feature type="transmembrane region" description="Helical" evidence="6">
    <location>
        <begin position="77"/>
        <end position="95"/>
    </location>
</feature>
<dbReference type="PANTHER" id="PTHR43701">
    <property type="entry name" value="MEMBRANE TRANSPORTER PROTEIN MJ0441-RELATED"/>
    <property type="match status" value="1"/>
</dbReference>
<evidence type="ECO:0000313" key="8">
    <source>
        <dbReference type="Proteomes" id="UP000005951"/>
    </source>
</evidence>
<gene>
    <name evidence="7" type="ORF">WSS_A30629</name>
</gene>
<reference evidence="7 8" key="1">
    <citation type="journal article" date="2013" name="Genome Announc.">
        <title>Draft Genome Sequence of Rhodococcus opacus Strain M213 Shows a Diverse Catabolic Potential.</title>
        <authorList>
            <person name="Pathak A."/>
            <person name="Green S.J."/>
            <person name="Ogram A."/>
            <person name="Chauhan A."/>
        </authorList>
    </citation>
    <scope>NUCLEOTIDE SEQUENCE [LARGE SCALE GENOMIC DNA]</scope>
    <source>
        <strain evidence="7 8">M213</strain>
    </source>
</reference>
<dbReference type="RefSeq" id="WP_005261919.1">
    <property type="nucleotide sequence ID" value="NZ_AJYC02000099.1"/>
</dbReference>
<feature type="transmembrane region" description="Helical" evidence="6">
    <location>
        <begin position="43"/>
        <end position="65"/>
    </location>
</feature>
<proteinExistence type="inferred from homology"/>
<feature type="transmembrane region" description="Helical" evidence="6">
    <location>
        <begin position="101"/>
        <end position="122"/>
    </location>
</feature>
<comment type="similarity">
    <text evidence="2 6">Belongs to the 4-toluene sulfonate uptake permease (TSUP) (TC 2.A.102) family.</text>
</comment>
<dbReference type="Pfam" id="PF01925">
    <property type="entry name" value="TauE"/>
    <property type="match status" value="1"/>
</dbReference>
<sequence>MFVLVLIGLVTGLTTVLFGFGGGFMTVPVVLWAEAGLGDSAARVAVATSAAVMVVNAAVATSATSGAVLRHLRDSRCLLALLGLGGVVGALLARLVPGAIIQWGFVTYLVGTIVDVLVRPGFFRPTTPHTTDSRRRFAIPTSLGLPIGASAAFLGVGGSVMTVPLLRRSGLGMGVATALANPLTLAISLPAALIFLIGHGPGSPAGAALVGSVDLVAALALLLGALPVIVTLRRRPPRLPDRVHAISYILLLVAVTMTTALAALRYRKNVVPFSMFKATRIVMAVPACVTGTRVSV</sequence>
<evidence type="ECO:0000313" key="7">
    <source>
        <dbReference type="EMBL" id="EKT78794.1"/>
    </source>
</evidence>